<gene>
    <name evidence="3" type="ORF">FNL39_10956</name>
</gene>
<keyword evidence="2" id="KW-0812">Transmembrane</keyword>
<sequence length="243" mass="26025">MHPQQSYPPPGQPGYPQQQFGGQPPQFGGYTRQPGGAQPQQFGAPAQQFGASPPRQVPAPPQQQFGAPTSQPGSPQPGAPIDVTYVCDDNTAKRLNRAAALVSFRLPNKWGLLLALPAFMLARGTISVLSDGGEAVIGEMAGAFFIVVAFELVVIALAVGLQLARVNPKFKAIAGPGHQMRAQYTDDAVRLWQTTGEVTNRYVDFKRVLTQGDVVFLQPTGTQGFVVPRELVPDAALARLRRA</sequence>
<feature type="compositionally biased region" description="Low complexity" evidence="1">
    <location>
        <begin position="14"/>
        <end position="54"/>
    </location>
</feature>
<protein>
    <recommendedName>
        <fullName evidence="5">YcxB-like protein</fullName>
    </recommendedName>
</protein>
<accession>A0ABQ6YHA6</accession>
<dbReference type="EMBL" id="VMSD01000009">
    <property type="protein sequence ID" value="KAF0845028.1"/>
    <property type="molecule type" value="Genomic_DNA"/>
</dbReference>
<evidence type="ECO:0000313" key="3">
    <source>
        <dbReference type="EMBL" id="KAF0845028.1"/>
    </source>
</evidence>
<keyword evidence="4" id="KW-1185">Reference proteome</keyword>
<proteinExistence type="predicted"/>
<reference evidence="3 4" key="1">
    <citation type="submission" date="2019-07" db="EMBL/GenBank/DDBJ databases">
        <title>Genomic Encyclopedia of Type Strains, Phase IV (KMG-IV): sequencing the most valuable type-strain genomes for metagenomic binning, comparative biology and taxonomic classification.</title>
        <authorList>
            <person name="Goeker M."/>
        </authorList>
    </citation>
    <scope>NUCLEOTIDE SEQUENCE [LARGE SCALE GENOMIC DNA]</scope>
    <source>
        <strain evidence="3 4">DSM 44831</strain>
    </source>
</reference>
<evidence type="ECO:0008006" key="5">
    <source>
        <dbReference type="Google" id="ProtNLM"/>
    </source>
</evidence>
<evidence type="ECO:0000313" key="4">
    <source>
        <dbReference type="Proteomes" id="UP000798951"/>
    </source>
</evidence>
<dbReference type="Proteomes" id="UP000798951">
    <property type="component" value="Unassembled WGS sequence"/>
</dbReference>
<organism evidence="3 4">
    <name type="scientific">Nocardia caishijiensis</name>
    <dbReference type="NCBI Taxonomy" id="184756"/>
    <lineage>
        <taxon>Bacteria</taxon>
        <taxon>Bacillati</taxon>
        <taxon>Actinomycetota</taxon>
        <taxon>Actinomycetes</taxon>
        <taxon>Mycobacteriales</taxon>
        <taxon>Nocardiaceae</taxon>
        <taxon>Nocardia</taxon>
    </lineage>
</organism>
<feature type="compositionally biased region" description="Pro residues" evidence="1">
    <location>
        <begin position="1"/>
        <end position="13"/>
    </location>
</feature>
<keyword evidence="2" id="KW-1133">Transmembrane helix</keyword>
<feature type="transmembrane region" description="Helical" evidence="2">
    <location>
        <begin position="110"/>
        <end position="129"/>
    </location>
</feature>
<evidence type="ECO:0000256" key="2">
    <source>
        <dbReference type="SAM" id="Phobius"/>
    </source>
</evidence>
<comment type="caution">
    <text evidence="3">The sequence shown here is derived from an EMBL/GenBank/DDBJ whole genome shotgun (WGS) entry which is preliminary data.</text>
</comment>
<dbReference type="RefSeq" id="WP_067988206.1">
    <property type="nucleotide sequence ID" value="NZ_VMSD01000009.1"/>
</dbReference>
<name>A0ABQ6YHA6_9NOCA</name>
<evidence type="ECO:0000256" key="1">
    <source>
        <dbReference type="SAM" id="MobiDB-lite"/>
    </source>
</evidence>
<keyword evidence="2" id="KW-0472">Membrane</keyword>
<feature type="transmembrane region" description="Helical" evidence="2">
    <location>
        <begin position="141"/>
        <end position="161"/>
    </location>
</feature>
<feature type="region of interest" description="Disordered" evidence="1">
    <location>
        <begin position="1"/>
        <end position="83"/>
    </location>
</feature>